<dbReference type="SUPFAM" id="SSF55729">
    <property type="entry name" value="Acyl-CoA N-acyltransferases (Nat)"/>
    <property type="match status" value="1"/>
</dbReference>
<protein>
    <recommendedName>
        <fullName evidence="3">Lysine N-acyltransferase MbtK</fullName>
    </recommendedName>
    <alternativeName>
        <fullName evidence="4">Mycobactin synthase protein K</fullName>
    </alternativeName>
</protein>
<dbReference type="PANTHER" id="PTHR31438">
    <property type="entry name" value="LYSINE N-ACYLTRANSFERASE C17G9.06C-RELATED"/>
    <property type="match status" value="1"/>
</dbReference>
<comment type="caution">
    <text evidence="6">The sequence shown here is derived from an EMBL/GenBank/DDBJ whole genome shotgun (WGS) entry which is preliminary data.</text>
</comment>
<organism evidence="6 7">
    <name type="scientific">Rossellomorea aquimaris</name>
    <dbReference type="NCBI Taxonomy" id="189382"/>
    <lineage>
        <taxon>Bacteria</taxon>
        <taxon>Bacillati</taxon>
        <taxon>Bacillota</taxon>
        <taxon>Bacilli</taxon>
        <taxon>Bacillales</taxon>
        <taxon>Bacillaceae</taxon>
        <taxon>Rossellomorea</taxon>
    </lineage>
</organism>
<gene>
    <name evidence="6" type="ORF">FZC85_16730</name>
</gene>
<sequence>MIKTVNESEFFIIKGDKADNFLFRQVDFDRDLSTLHEWMQQPHIAPFWKLNLPLSEFKQWLKQSIEANHKDIYIGTFNGEPVCYLIAYSIEKDPIKEFYEYQNGDLGMHLLIGPRAYLNREDGLSIIRSMIIFLFDHYKGARRIIGEPDNRNRIVIPILKKLGGKVISKVNLQNKKASLIVGERDSVIEKMKDEDMQVEWLKSMNSQRNELV</sequence>
<dbReference type="GO" id="GO:0016410">
    <property type="term" value="F:N-acyltransferase activity"/>
    <property type="evidence" value="ECO:0007669"/>
    <property type="project" value="TreeGrafter"/>
</dbReference>
<dbReference type="InterPro" id="IPR019432">
    <property type="entry name" value="Acyltransferase_MbtK/IucB-like"/>
</dbReference>
<dbReference type="InterPro" id="IPR016181">
    <property type="entry name" value="Acyl_CoA_acyltransferase"/>
</dbReference>
<evidence type="ECO:0000256" key="2">
    <source>
        <dbReference type="ARBA" id="ARBA00004924"/>
    </source>
</evidence>
<comment type="pathway">
    <text evidence="2">Siderophore biosynthesis.</text>
</comment>
<dbReference type="Proteomes" id="UP000324269">
    <property type="component" value="Unassembled WGS sequence"/>
</dbReference>
<dbReference type="EMBL" id="VTEZ01000005">
    <property type="protein sequence ID" value="TYS83642.1"/>
    <property type="molecule type" value="Genomic_DNA"/>
</dbReference>
<evidence type="ECO:0000256" key="1">
    <source>
        <dbReference type="ARBA" id="ARBA00003818"/>
    </source>
</evidence>
<evidence type="ECO:0000313" key="7">
    <source>
        <dbReference type="Proteomes" id="UP000324269"/>
    </source>
</evidence>
<comment type="function">
    <text evidence="1">Acyltransferase required for the direct transfer of medium- to long-chain fatty acyl moieties from a carrier protein (MbtL) on to the epsilon-amino group of lysine residue in the mycobactin core.</text>
</comment>
<reference evidence="6 7" key="1">
    <citation type="submission" date="2019-08" db="EMBL/GenBank/DDBJ databases">
        <title>Bacillus genomes from the desert of Cuatro Cienegas, Coahuila.</title>
        <authorList>
            <person name="Olmedo-Alvarez G."/>
        </authorList>
    </citation>
    <scope>NUCLEOTIDE SEQUENCE [LARGE SCALE GENOMIC DNA]</scope>
    <source>
        <strain evidence="6 7">CH87b_3T</strain>
    </source>
</reference>
<dbReference type="GO" id="GO:0019290">
    <property type="term" value="P:siderophore biosynthetic process"/>
    <property type="evidence" value="ECO:0007669"/>
    <property type="project" value="InterPro"/>
</dbReference>
<accession>A0A5D4TM16</accession>
<dbReference type="SMART" id="SM01006">
    <property type="entry name" value="AlcB"/>
    <property type="match status" value="1"/>
</dbReference>
<evidence type="ECO:0000259" key="5">
    <source>
        <dbReference type="SMART" id="SM01006"/>
    </source>
</evidence>
<dbReference type="RefSeq" id="WP_148970164.1">
    <property type="nucleotide sequence ID" value="NZ_JBNIKW010000005.1"/>
</dbReference>
<evidence type="ECO:0000313" key="6">
    <source>
        <dbReference type="EMBL" id="TYS83642.1"/>
    </source>
</evidence>
<proteinExistence type="predicted"/>
<feature type="domain" description="Acyltransferase MbtK/IucB-like conserved" evidence="5">
    <location>
        <begin position="24"/>
        <end position="71"/>
    </location>
</feature>
<evidence type="ECO:0000256" key="4">
    <source>
        <dbReference type="ARBA" id="ARBA00031122"/>
    </source>
</evidence>
<dbReference type="AlphaFoldDB" id="A0A5D4TM16"/>
<dbReference type="PANTHER" id="PTHR31438:SF1">
    <property type="entry name" value="LYSINE N-ACYLTRANSFERASE C17G9.06C-RELATED"/>
    <property type="match status" value="1"/>
</dbReference>
<evidence type="ECO:0000256" key="3">
    <source>
        <dbReference type="ARBA" id="ARBA00020586"/>
    </source>
</evidence>
<dbReference type="OrthoDB" id="2989563at2"/>
<name>A0A5D4TM16_9BACI</name>
<dbReference type="Pfam" id="PF13523">
    <property type="entry name" value="Acetyltransf_8"/>
    <property type="match status" value="1"/>
</dbReference>
<dbReference type="Gene3D" id="3.40.630.30">
    <property type="match status" value="1"/>
</dbReference>
<keyword evidence="6" id="KW-0808">Transferase</keyword>